<feature type="domain" description="Major facilitator superfamily (MFS) profile" evidence="8">
    <location>
        <begin position="55"/>
        <end position="508"/>
    </location>
</feature>
<evidence type="ECO:0000256" key="7">
    <source>
        <dbReference type="SAM" id="Phobius"/>
    </source>
</evidence>
<feature type="transmembrane region" description="Helical" evidence="7">
    <location>
        <begin position="283"/>
        <end position="303"/>
    </location>
</feature>
<dbReference type="PANTHER" id="PTHR23501">
    <property type="entry name" value="MAJOR FACILITATOR SUPERFAMILY"/>
    <property type="match status" value="1"/>
</dbReference>
<accession>A0A8H6RGN4</accession>
<dbReference type="InterPro" id="IPR010573">
    <property type="entry name" value="MFS_Str1/Tri12-like"/>
</dbReference>
<keyword evidence="10" id="KW-1185">Reference proteome</keyword>
<feature type="transmembrane region" description="Helical" evidence="7">
    <location>
        <begin position="416"/>
        <end position="439"/>
    </location>
</feature>
<dbReference type="Pfam" id="PF06609">
    <property type="entry name" value="TRI12"/>
    <property type="match status" value="1"/>
</dbReference>
<dbReference type="SUPFAM" id="SSF103473">
    <property type="entry name" value="MFS general substrate transporter"/>
    <property type="match status" value="1"/>
</dbReference>
<feature type="transmembrane region" description="Helical" evidence="7">
    <location>
        <begin position="358"/>
        <end position="380"/>
    </location>
</feature>
<dbReference type="PROSITE" id="PS00216">
    <property type="entry name" value="SUGAR_TRANSPORT_1"/>
    <property type="match status" value="1"/>
</dbReference>
<evidence type="ECO:0000256" key="5">
    <source>
        <dbReference type="ARBA" id="ARBA00023136"/>
    </source>
</evidence>
<feature type="compositionally biased region" description="Basic and acidic residues" evidence="6">
    <location>
        <begin position="581"/>
        <end position="604"/>
    </location>
</feature>
<name>A0A8H6RGN4_9PEZI</name>
<feature type="transmembrane region" description="Helical" evidence="7">
    <location>
        <begin position="250"/>
        <end position="271"/>
    </location>
</feature>
<comment type="subcellular location">
    <subcellularLocation>
        <location evidence="1">Membrane</location>
        <topology evidence="1">Multi-pass membrane protein</topology>
    </subcellularLocation>
</comment>
<evidence type="ECO:0000256" key="3">
    <source>
        <dbReference type="ARBA" id="ARBA00022692"/>
    </source>
</evidence>
<feature type="region of interest" description="Disordered" evidence="6">
    <location>
        <begin position="580"/>
        <end position="604"/>
    </location>
</feature>
<dbReference type="Proteomes" id="UP000660729">
    <property type="component" value="Unassembled WGS sequence"/>
</dbReference>
<evidence type="ECO:0000256" key="6">
    <source>
        <dbReference type="SAM" id="MobiDB-lite"/>
    </source>
</evidence>
<evidence type="ECO:0000256" key="4">
    <source>
        <dbReference type="ARBA" id="ARBA00022989"/>
    </source>
</evidence>
<dbReference type="InterPro" id="IPR053791">
    <property type="entry name" value="MFS_Tri12-like"/>
</dbReference>
<dbReference type="GO" id="GO:0022857">
    <property type="term" value="F:transmembrane transporter activity"/>
    <property type="evidence" value="ECO:0007669"/>
    <property type="project" value="InterPro"/>
</dbReference>
<dbReference type="Gene3D" id="1.20.1250.20">
    <property type="entry name" value="MFS general substrate transporter like domains"/>
    <property type="match status" value="1"/>
</dbReference>
<reference evidence="9" key="1">
    <citation type="submission" date="2020-04" db="EMBL/GenBank/DDBJ databases">
        <title>Draft genome resource of the tomato pathogen Pseudocercospora fuligena.</title>
        <authorList>
            <person name="Zaccaron A."/>
        </authorList>
    </citation>
    <scope>NUCLEOTIDE SEQUENCE</scope>
    <source>
        <strain evidence="9">PF001</strain>
    </source>
</reference>
<dbReference type="GO" id="GO:0005886">
    <property type="term" value="C:plasma membrane"/>
    <property type="evidence" value="ECO:0007669"/>
    <property type="project" value="TreeGrafter"/>
</dbReference>
<feature type="transmembrane region" description="Helical" evidence="7">
    <location>
        <begin position="57"/>
        <end position="80"/>
    </location>
</feature>
<evidence type="ECO:0000259" key="8">
    <source>
        <dbReference type="PROSITE" id="PS50850"/>
    </source>
</evidence>
<feature type="transmembrane region" description="Helical" evidence="7">
    <location>
        <begin position="451"/>
        <end position="472"/>
    </location>
</feature>
<feature type="transmembrane region" description="Helical" evidence="7">
    <location>
        <begin position="144"/>
        <end position="165"/>
    </location>
</feature>
<keyword evidence="5 7" id="KW-0472">Membrane</keyword>
<feature type="transmembrane region" description="Helical" evidence="7">
    <location>
        <begin position="177"/>
        <end position="197"/>
    </location>
</feature>
<feature type="transmembrane region" description="Helical" evidence="7">
    <location>
        <begin position="92"/>
        <end position="112"/>
    </location>
</feature>
<dbReference type="InterPro" id="IPR036259">
    <property type="entry name" value="MFS_trans_sf"/>
</dbReference>
<dbReference type="PANTHER" id="PTHR23501:SF109">
    <property type="entry name" value="MAJOR FACILITATOR SUPERFAMILY (MFS) PROFILE DOMAIN-CONTAINING PROTEIN-RELATED"/>
    <property type="match status" value="1"/>
</dbReference>
<keyword evidence="4 7" id="KW-1133">Transmembrane helix</keyword>
<evidence type="ECO:0000313" key="9">
    <source>
        <dbReference type="EMBL" id="KAF7190192.1"/>
    </source>
</evidence>
<dbReference type="InterPro" id="IPR020846">
    <property type="entry name" value="MFS_dom"/>
</dbReference>
<evidence type="ECO:0000313" key="10">
    <source>
        <dbReference type="Proteomes" id="UP000660729"/>
    </source>
</evidence>
<feature type="transmembrane region" description="Helical" evidence="7">
    <location>
        <begin position="387"/>
        <end position="404"/>
    </location>
</feature>
<gene>
    <name evidence="9" type="ORF">HII31_08523</name>
</gene>
<protein>
    <submittedName>
        <fullName evidence="9">Trichothecene efflux pump TRI12</fullName>
    </submittedName>
</protein>
<feature type="transmembrane region" description="Helical" evidence="7">
    <location>
        <begin position="119"/>
        <end position="138"/>
    </location>
</feature>
<keyword evidence="2" id="KW-0813">Transport</keyword>
<dbReference type="PROSITE" id="PS50850">
    <property type="entry name" value="MFS"/>
    <property type="match status" value="1"/>
</dbReference>
<proteinExistence type="predicted"/>
<dbReference type="EMBL" id="JABCIY010000175">
    <property type="protein sequence ID" value="KAF7190192.1"/>
    <property type="molecule type" value="Genomic_DNA"/>
</dbReference>
<dbReference type="OrthoDB" id="4161376at2759"/>
<evidence type="ECO:0000256" key="2">
    <source>
        <dbReference type="ARBA" id="ARBA00022448"/>
    </source>
</evidence>
<dbReference type="AlphaFoldDB" id="A0A8H6RGN4"/>
<dbReference type="CDD" id="cd06179">
    <property type="entry name" value="MFS_TRI12_like"/>
    <property type="match status" value="1"/>
</dbReference>
<sequence length="604" mass="64082">MADIEKTVQDPEQHPEGHYGALPEHLEEMARTHTNIDVIHTTTENPYFQLNFIGTDVAIALATCASFAGFVMPVTALSLINAEIGPSPNSTWVALAWVLTSSVAFTLIGRLSDLFGRRYFFAGCSGLATIGCIIGRTANDINQLIGASVFLGLGSAGQISFNYVLGKLVPVRHRYAANGLIFLATFPFAGLGPYVARLLIEKSSSGWRGIYYLVLALDAAATLCWLALYWPPKFENLHRNRTKMQEVRELDFGGIVLFTGGLLLFLLGLSWGGVLHPWGSGSFLGTLITGGIVMIIFVLYELFVPLRRPLIPMHVFTNYDYNIVNVLSIVGGMVYYAASVLFPVMVEALYTQNIIEGGLISCAIGGGVCCGQFIGSWIAVPGGRMKYKLVFSAAGLTAFTAGLAGCTANKAAGSALATLAGVCIGVIEVMVSTTVTIVLDDQSELGTGAGVFGSLRAAGGVLATAIYSTIFMNRLTDNIKSNVAPALVEAGLPVTSVEPFLTAVQAQSSAAIAKVPGVSPTIIETGITALTQAYAQSFKITWLATISFGGLAVIAACLSRDIDDKLSHDVIRRLSAGYGKRKPETDSTAREKGAVEHIETASSH</sequence>
<evidence type="ECO:0000256" key="1">
    <source>
        <dbReference type="ARBA" id="ARBA00004141"/>
    </source>
</evidence>
<dbReference type="InterPro" id="IPR005829">
    <property type="entry name" value="Sugar_transporter_CS"/>
</dbReference>
<organism evidence="9 10">
    <name type="scientific">Pseudocercospora fuligena</name>
    <dbReference type="NCBI Taxonomy" id="685502"/>
    <lineage>
        <taxon>Eukaryota</taxon>
        <taxon>Fungi</taxon>
        <taxon>Dikarya</taxon>
        <taxon>Ascomycota</taxon>
        <taxon>Pezizomycotina</taxon>
        <taxon>Dothideomycetes</taxon>
        <taxon>Dothideomycetidae</taxon>
        <taxon>Mycosphaerellales</taxon>
        <taxon>Mycosphaerellaceae</taxon>
        <taxon>Pseudocercospora</taxon>
    </lineage>
</organism>
<feature type="transmembrane region" description="Helical" evidence="7">
    <location>
        <begin position="540"/>
        <end position="558"/>
    </location>
</feature>
<feature type="transmembrane region" description="Helical" evidence="7">
    <location>
        <begin position="209"/>
        <end position="230"/>
    </location>
</feature>
<feature type="transmembrane region" description="Helical" evidence="7">
    <location>
        <begin position="323"/>
        <end position="346"/>
    </location>
</feature>
<comment type="caution">
    <text evidence="9">The sequence shown here is derived from an EMBL/GenBank/DDBJ whole genome shotgun (WGS) entry which is preliminary data.</text>
</comment>
<keyword evidence="3 7" id="KW-0812">Transmembrane</keyword>